<keyword evidence="5" id="KW-0804">Transcription</keyword>
<evidence type="ECO:0000259" key="6">
    <source>
        <dbReference type="PROSITE" id="PS50931"/>
    </source>
</evidence>
<dbReference type="InterPro" id="IPR036388">
    <property type="entry name" value="WH-like_DNA-bd_sf"/>
</dbReference>
<organism evidence="7 8">
    <name type="scientific">Serratia ficaria</name>
    <dbReference type="NCBI Taxonomy" id="61651"/>
    <lineage>
        <taxon>Bacteria</taxon>
        <taxon>Pseudomonadati</taxon>
        <taxon>Pseudomonadota</taxon>
        <taxon>Gammaproteobacteria</taxon>
        <taxon>Enterobacterales</taxon>
        <taxon>Yersiniaceae</taxon>
        <taxon>Serratia</taxon>
    </lineage>
</organism>
<dbReference type="Gene3D" id="1.10.10.10">
    <property type="entry name" value="Winged helix-like DNA-binding domain superfamily/Winged helix DNA-binding domain"/>
    <property type="match status" value="1"/>
</dbReference>
<dbReference type="Pfam" id="PF00126">
    <property type="entry name" value="HTH_1"/>
    <property type="match status" value="1"/>
</dbReference>
<protein>
    <submittedName>
        <fullName evidence="7">D-malate degradation protein R</fullName>
    </submittedName>
</protein>
<dbReference type="InterPro" id="IPR000847">
    <property type="entry name" value="LysR_HTH_N"/>
</dbReference>
<dbReference type="GO" id="GO:0006351">
    <property type="term" value="P:DNA-templated transcription"/>
    <property type="evidence" value="ECO:0007669"/>
    <property type="project" value="TreeGrafter"/>
</dbReference>
<evidence type="ECO:0000256" key="2">
    <source>
        <dbReference type="ARBA" id="ARBA00022491"/>
    </source>
</evidence>
<dbReference type="PROSITE" id="PS50931">
    <property type="entry name" value="HTH_LYSR"/>
    <property type="match status" value="1"/>
</dbReference>
<dbReference type="SUPFAM" id="SSF53850">
    <property type="entry name" value="Periplasmic binding protein-like II"/>
    <property type="match status" value="1"/>
</dbReference>
<dbReference type="Pfam" id="PF03466">
    <property type="entry name" value="LysR_substrate"/>
    <property type="match status" value="1"/>
</dbReference>
<dbReference type="Proteomes" id="UP000215134">
    <property type="component" value="Chromosome 1"/>
</dbReference>
<dbReference type="EMBL" id="LT906479">
    <property type="protein sequence ID" value="SNW03129.1"/>
    <property type="molecule type" value="Genomic_DNA"/>
</dbReference>
<dbReference type="FunFam" id="1.10.10.10:FF:000001">
    <property type="entry name" value="LysR family transcriptional regulator"/>
    <property type="match status" value="1"/>
</dbReference>
<gene>
    <name evidence="7" type="primary">dmlR_23</name>
    <name evidence="7" type="ORF">SAMEA4384070_03138</name>
</gene>
<dbReference type="InterPro" id="IPR005119">
    <property type="entry name" value="LysR_subst-bd"/>
</dbReference>
<dbReference type="InterPro" id="IPR036390">
    <property type="entry name" value="WH_DNA-bd_sf"/>
</dbReference>
<keyword evidence="2" id="KW-0678">Repressor</keyword>
<evidence type="ECO:0000256" key="3">
    <source>
        <dbReference type="ARBA" id="ARBA00023015"/>
    </source>
</evidence>
<comment type="similarity">
    <text evidence="1">Belongs to the LysR transcriptional regulatory family.</text>
</comment>
<dbReference type="InterPro" id="IPR058163">
    <property type="entry name" value="LysR-type_TF_proteobact-type"/>
</dbReference>
<evidence type="ECO:0000256" key="4">
    <source>
        <dbReference type="ARBA" id="ARBA00023125"/>
    </source>
</evidence>
<keyword evidence="8" id="KW-1185">Reference proteome</keyword>
<dbReference type="Gene3D" id="3.40.190.290">
    <property type="match status" value="1"/>
</dbReference>
<evidence type="ECO:0000313" key="7">
    <source>
        <dbReference type="EMBL" id="SNW03129.1"/>
    </source>
</evidence>
<name>A0A240C5S1_SERFI</name>
<dbReference type="GO" id="GO:0043565">
    <property type="term" value="F:sequence-specific DNA binding"/>
    <property type="evidence" value="ECO:0007669"/>
    <property type="project" value="TreeGrafter"/>
</dbReference>
<reference evidence="7 8" key="1">
    <citation type="submission" date="2017-06" db="EMBL/GenBank/DDBJ databases">
        <authorList>
            <consortium name="Pathogen Informatics"/>
        </authorList>
    </citation>
    <scope>NUCLEOTIDE SEQUENCE [LARGE SCALE GENOMIC DNA]</scope>
    <source>
        <strain evidence="7 8">NCTC12148</strain>
    </source>
</reference>
<dbReference type="GO" id="GO:0003700">
    <property type="term" value="F:DNA-binding transcription factor activity"/>
    <property type="evidence" value="ECO:0007669"/>
    <property type="project" value="InterPro"/>
</dbReference>
<dbReference type="KEGG" id="sfj:SAMEA4384070_3138"/>
<dbReference type="STRING" id="1411141.GCA_001590885_02494"/>
<dbReference type="CDD" id="cd08471">
    <property type="entry name" value="PBP2_CrgA_like_2"/>
    <property type="match status" value="1"/>
</dbReference>
<proteinExistence type="inferred from homology"/>
<dbReference type="OrthoDB" id="6428912at2"/>
<dbReference type="AlphaFoldDB" id="A0A240C5S1"/>
<dbReference type="PANTHER" id="PTHR30537">
    <property type="entry name" value="HTH-TYPE TRANSCRIPTIONAL REGULATOR"/>
    <property type="match status" value="1"/>
</dbReference>
<evidence type="ECO:0000313" key="8">
    <source>
        <dbReference type="Proteomes" id="UP000215134"/>
    </source>
</evidence>
<dbReference type="SUPFAM" id="SSF46785">
    <property type="entry name" value="Winged helix' DNA-binding domain"/>
    <property type="match status" value="1"/>
</dbReference>
<dbReference type="RefSeq" id="WP_061797398.1">
    <property type="nucleotide sequence ID" value="NZ_CABITV010000011.1"/>
</dbReference>
<sequence length="302" mass="33551">MDRLDELAIFVAVIQHGSLAAAGRKLRRSAPAVTRAIAALEQRFGARLVERTTRRLAPTEAGLRLAERAQLLLQDYHAAVLDTADSQLSGLLRITSPVQFGRMHVAPVVMAFLDDYPQMQIEMVLNDRNLELIDEGLDVAVRIGHQQDSSRVARRLGQVSRVTVASPAYLARRGEPLTPAQLADHDTIVGTQRPSLREWRFGPQENGERVRLTPRLLLNEVETQLLAARAGKGIARLLSYQVADDLAAGALVRLLPAFEPLPMPVQLVAQHVQRMPLKVRTFWDYAFQRLSRLPQIQAGPPV</sequence>
<dbReference type="PANTHER" id="PTHR30537:SF5">
    <property type="entry name" value="HTH-TYPE TRANSCRIPTIONAL ACTIVATOR TTDR-RELATED"/>
    <property type="match status" value="1"/>
</dbReference>
<keyword evidence="4" id="KW-0238">DNA-binding</keyword>
<dbReference type="GeneID" id="75028282"/>
<evidence type="ECO:0000256" key="5">
    <source>
        <dbReference type="ARBA" id="ARBA00023163"/>
    </source>
</evidence>
<accession>A0A240C5S1</accession>
<evidence type="ECO:0000256" key="1">
    <source>
        <dbReference type="ARBA" id="ARBA00009437"/>
    </source>
</evidence>
<feature type="domain" description="HTH lysR-type" evidence="6">
    <location>
        <begin position="1"/>
        <end position="59"/>
    </location>
</feature>
<keyword evidence="3" id="KW-0805">Transcription regulation</keyword>